<dbReference type="OrthoDB" id="77828at2759"/>
<dbReference type="Proteomes" id="UP000198406">
    <property type="component" value="Unassembled WGS sequence"/>
</dbReference>
<keyword evidence="2" id="KW-1185">Reference proteome</keyword>
<organism evidence="1 2">
    <name type="scientific">Fistulifera solaris</name>
    <name type="common">Oleaginous diatom</name>
    <dbReference type="NCBI Taxonomy" id="1519565"/>
    <lineage>
        <taxon>Eukaryota</taxon>
        <taxon>Sar</taxon>
        <taxon>Stramenopiles</taxon>
        <taxon>Ochrophyta</taxon>
        <taxon>Bacillariophyta</taxon>
        <taxon>Bacillariophyceae</taxon>
        <taxon>Bacillariophycidae</taxon>
        <taxon>Naviculales</taxon>
        <taxon>Naviculaceae</taxon>
        <taxon>Fistulifera</taxon>
    </lineage>
</organism>
<evidence type="ECO:0000313" key="1">
    <source>
        <dbReference type="EMBL" id="GAX26443.1"/>
    </source>
</evidence>
<dbReference type="InterPro" id="IPR012340">
    <property type="entry name" value="NA-bd_OB-fold"/>
</dbReference>
<reference evidence="1 2" key="1">
    <citation type="journal article" date="2015" name="Plant Cell">
        <title>Oil accumulation by the oleaginous diatom Fistulifera solaris as revealed by the genome and transcriptome.</title>
        <authorList>
            <person name="Tanaka T."/>
            <person name="Maeda Y."/>
            <person name="Veluchamy A."/>
            <person name="Tanaka M."/>
            <person name="Abida H."/>
            <person name="Marechal E."/>
            <person name="Bowler C."/>
            <person name="Muto M."/>
            <person name="Sunaga Y."/>
            <person name="Tanaka M."/>
            <person name="Yoshino T."/>
            <person name="Taniguchi T."/>
            <person name="Fukuda Y."/>
            <person name="Nemoto M."/>
            <person name="Matsumoto M."/>
            <person name="Wong P.S."/>
            <person name="Aburatani S."/>
            <person name="Fujibuchi W."/>
        </authorList>
    </citation>
    <scope>NUCLEOTIDE SEQUENCE [LARGE SCALE GENOMIC DNA]</scope>
    <source>
        <strain evidence="1 2">JPCC DA0580</strain>
    </source>
</reference>
<dbReference type="EMBL" id="BDSP01000245">
    <property type="protein sequence ID" value="GAX26443.1"/>
    <property type="molecule type" value="Genomic_DNA"/>
</dbReference>
<comment type="caution">
    <text evidence="1">The sequence shown here is derived from an EMBL/GenBank/DDBJ whole genome shotgun (WGS) entry which is preliminary data.</text>
</comment>
<sequence length="320" mass="36509">MLFGGLHCSVRTQGFGLVVRFDDGSGLMDCIYWEDNQFRDALPALADEESSENSLSVGMMVKVMGRLEGTSETGVTKREIRVSWCQPIHTGSHRRVAPFSLDTESRHVLKVAEHKHSSLQEVLEALGPHLQQQIVERQDFPSADDTVSAWRLFGVHCKCPATPIKTTLLYCSCIATPESTDANFCFRMKLLELLLSLADRDSLFYFQYQQLLKHQHHFDGIVSHSNFNHLLQRTIGALRSDGIIALVDEESDTYLLITYHTVLKPYVELLSSQSWEDSVVRSALQKNSPEFLRNVPKGKMQLVRRMLQEETKERQKQLER</sequence>
<evidence type="ECO:0000313" key="2">
    <source>
        <dbReference type="Proteomes" id="UP000198406"/>
    </source>
</evidence>
<dbReference type="InParanoid" id="A0A1Z5KJH8"/>
<evidence type="ECO:0008006" key="3">
    <source>
        <dbReference type="Google" id="ProtNLM"/>
    </source>
</evidence>
<dbReference type="AlphaFoldDB" id="A0A1Z5KJH8"/>
<accession>A0A1Z5KJH8</accession>
<dbReference type="Gene3D" id="2.40.50.140">
    <property type="entry name" value="Nucleic acid-binding proteins"/>
    <property type="match status" value="1"/>
</dbReference>
<gene>
    <name evidence="1" type="ORF">FisN_37Hh007</name>
</gene>
<proteinExistence type="predicted"/>
<name>A0A1Z5KJH8_FISSO</name>
<protein>
    <recommendedName>
        <fullName evidence="3">OB domain-containing protein</fullName>
    </recommendedName>
</protein>